<dbReference type="Proteomes" id="UP000433181">
    <property type="component" value="Unassembled WGS sequence"/>
</dbReference>
<evidence type="ECO:0000313" key="2">
    <source>
        <dbReference type="Proteomes" id="UP000433181"/>
    </source>
</evidence>
<accession>A0A6I2UGL6</accession>
<dbReference type="RefSeq" id="WP_154406318.1">
    <property type="nucleotide sequence ID" value="NZ_VUNR01000005.1"/>
</dbReference>
<sequence length="281" mass="32424">MPAIGFKCPNGDKVTFEQCFAGCDHQCMSLPALKATSQPHWFGKPSVTQLLAPTRIMYLQIMNDFYLNPHGSIAAMIGTSMHAIMEDNCPDGWIMEKRLEDDITSGAFDAYDATTKTLYDFKNYGAYKVSQVLGYKARWVKRTVTRGKHAGEERWEQKFEPGGVRHVHDVALQMNYYRILMGKHGYPVEKMMVQVFVRGGLDKTAKSYGVTQPTYLVPINPISDRWVRRYFEMKYKKLMDAVESGVVPEVCKPVERWNDRRCKDFCEVNELCPYYQKNYMV</sequence>
<organism evidence="1 2">
    <name type="scientific">Anaerovibrio slackiae</name>
    <dbReference type="NCBI Taxonomy" id="2652309"/>
    <lineage>
        <taxon>Bacteria</taxon>
        <taxon>Bacillati</taxon>
        <taxon>Bacillota</taxon>
        <taxon>Negativicutes</taxon>
        <taxon>Selenomonadales</taxon>
        <taxon>Selenomonadaceae</taxon>
        <taxon>Anaerovibrio</taxon>
    </lineage>
</organism>
<evidence type="ECO:0008006" key="3">
    <source>
        <dbReference type="Google" id="ProtNLM"/>
    </source>
</evidence>
<dbReference type="EMBL" id="VUNR01000005">
    <property type="protein sequence ID" value="MSU08162.1"/>
    <property type="molecule type" value="Genomic_DNA"/>
</dbReference>
<comment type="caution">
    <text evidence="1">The sequence shown here is derived from an EMBL/GenBank/DDBJ whole genome shotgun (WGS) entry which is preliminary data.</text>
</comment>
<evidence type="ECO:0000313" key="1">
    <source>
        <dbReference type="EMBL" id="MSU08162.1"/>
    </source>
</evidence>
<protein>
    <recommendedName>
        <fullName evidence="3">PD-(D/E)XK endonuclease-like domain-containing protein</fullName>
    </recommendedName>
</protein>
<name>A0A6I2UGL6_9FIRM</name>
<proteinExistence type="predicted"/>
<dbReference type="AlphaFoldDB" id="A0A6I2UGL6"/>
<reference evidence="1 2" key="1">
    <citation type="submission" date="2019-08" db="EMBL/GenBank/DDBJ databases">
        <title>In-depth cultivation of the pig gut microbiome towards novel bacterial diversity and tailored functional studies.</title>
        <authorList>
            <person name="Wylensek D."/>
            <person name="Hitch T.C.A."/>
            <person name="Clavel T."/>
        </authorList>
    </citation>
    <scope>NUCLEOTIDE SEQUENCE [LARGE SCALE GENOMIC DNA]</scope>
    <source>
        <strain evidence="1 2">WCA-693-APC-5D-A</strain>
    </source>
</reference>
<dbReference type="GeneID" id="96778075"/>
<keyword evidence="2" id="KW-1185">Reference proteome</keyword>
<gene>
    <name evidence="1" type="ORF">FYJ84_04035</name>
</gene>